<evidence type="ECO:0000313" key="9">
    <source>
        <dbReference type="EMBL" id="SFD88566.1"/>
    </source>
</evidence>
<organism evidence="9 10">
    <name type="scientific">Lentibacillus persicus</name>
    <dbReference type="NCBI Taxonomy" id="640948"/>
    <lineage>
        <taxon>Bacteria</taxon>
        <taxon>Bacillati</taxon>
        <taxon>Bacillota</taxon>
        <taxon>Bacilli</taxon>
        <taxon>Bacillales</taxon>
        <taxon>Bacillaceae</taxon>
        <taxon>Lentibacillus</taxon>
    </lineage>
</organism>
<gene>
    <name evidence="9" type="ORF">SAMN05216238_105135</name>
</gene>
<evidence type="ECO:0000313" key="10">
    <source>
        <dbReference type="Proteomes" id="UP000199474"/>
    </source>
</evidence>
<sequence length="180" mass="20588">MISRTVYENIRKEVLEYFSKCNIKLTKEEKEKIEVADFGLNRIRELGLQLIEYINTDRVCAKDLVLLPGQTCPEHLHPPVGDSPGKEETFRCRYGTVYLYVSGPAVENPKTTVPDDKKETFTVWNEIVLNPGEQYTIFPNTLHWFQAGSEGAVVSEFSTKSTDENDIFTDPDIERLPIVE</sequence>
<dbReference type="Pfam" id="PF07385">
    <property type="entry name" value="Lyx_isomer"/>
    <property type="match status" value="1"/>
</dbReference>
<evidence type="ECO:0000256" key="4">
    <source>
        <dbReference type="ARBA" id="ARBA00023235"/>
    </source>
</evidence>
<dbReference type="InterPro" id="IPR011051">
    <property type="entry name" value="RmlC_Cupin_sf"/>
</dbReference>
<evidence type="ECO:0000256" key="1">
    <source>
        <dbReference type="ARBA" id="ARBA00001936"/>
    </source>
</evidence>
<name>A0A1I1VZT2_9BACI</name>
<dbReference type="EC" id="5.3.1.15" evidence="8"/>
<dbReference type="STRING" id="640948.SAMN05216238_105135"/>
<dbReference type="AlphaFoldDB" id="A0A1I1VZT2"/>
<evidence type="ECO:0000256" key="8">
    <source>
        <dbReference type="ARBA" id="ARBA00044972"/>
    </source>
</evidence>
<dbReference type="OrthoDB" id="9781654at2"/>
<proteinExistence type="inferred from homology"/>
<dbReference type="RefSeq" id="WP_090084326.1">
    <property type="nucleotide sequence ID" value="NZ_FOMR01000005.1"/>
</dbReference>
<comment type="catalytic activity">
    <reaction evidence="6">
        <text>D-lyxose = D-xylulose</text>
        <dbReference type="Rhea" id="RHEA:14201"/>
        <dbReference type="ChEBI" id="CHEBI:16789"/>
        <dbReference type="ChEBI" id="CHEBI:17140"/>
        <dbReference type="EC" id="5.3.1.15"/>
    </reaction>
</comment>
<comment type="similarity">
    <text evidence="7">Belongs to the D-lyxose ketol-isomerase family.</text>
</comment>
<accession>A0A1I1VZT2</accession>
<dbReference type="GO" id="GO:0046872">
    <property type="term" value="F:metal ion binding"/>
    <property type="evidence" value="ECO:0007669"/>
    <property type="project" value="UniProtKB-KW"/>
</dbReference>
<evidence type="ECO:0000256" key="3">
    <source>
        <dbReference type="ARBA" id="ARBA00023211"/>
    </source>
</evidence>
<dbReference type="InterPro" id="IPR010864">
    <property type="entry name" value="D-lyxose_isomer"/>
</dbReference>
<comment type="cofactor">
    <cofactor evidence="1">
        <name>Mn(2+)</name>
        <dbReference type="ChEBI" id="CHEBI:29035"/>
    </cofactor>
</comment>
<evidence type="ECO:0000256" key="2">
    <source>
        <dbReference type="ARBA" id="ARBA00022723"/>
    </source>
</evidence>
<dbReference type="Gene3D" id="2.60.120.10">
    <property type="entry name" value="Jelly Rolls"/>
    <property type="match status" value="1"/>
</dbReference>
<keyword evidence="5" id="KW-0119">Carbohydrate metabolism</keyword>
<dbReference type="InterPro" id="IPR014710">
    <property type="entry name" value="RmlC-like_jellyroll"/>
</dbReference>
<protein>
    <recommendedName>
        <fullName evidence="8">D-lyxose ketol-isomerase</fullName>
        <ecNumber evidence="8">5.3.1.15</ecNumber>
    </recommendedName>
</protein>
<evidence type="ECO:0000256" key="5">
    <source>
        <dbReference type="ARBA" id="ARBA00023277"/>
    </source>
</evidence>
<dbReference type="Proteomes" id="UP000199474">
    <property type="component" value="Unassembled WGS sequence"/>
</dbReference>
<dbReference type="EMBL" id="FOMR01000005">
    <property type="protein sequence ID" value="SFD88566.1"/>
    <property type="molecule type" value="Genomic_DNA"/>
</dbReference>
<evidence type="ECO:0000256" key="7">
    <source>
        <dbReference type="ARBA" id="ARBA00044951"/>
    </source>
</evidence>
<evidence type="ECO:0000256" key="6">
    <source>
        <dbReference type="ARBA" id="ARBA00044907"/>
    </source>
</evidence>
<dbReference type="CDD" id="cd20308">
    <property type="entry name" value="cupin_YdaE"/>
    <property type="match status" value="1"/>
</dbReference>
<reference evidence="10" key="1">
    <citation type="submission" date="2016-10" db="EMBL/GenBank/DDBJ databases">
        <authorList>
            <person name="Varghese N."/>
            <person name="Submissions S."/>
        </authorList>
    </citation>
    <scope>NUCLEOTIDE SEQUENCE [LARGE SCALE GENOMIC DNA]</scope>
    <source>
        <strain evidence="10">DSM 22530</strain>
    </source>
</reference>
<keyword evidence="10" id="KW-1185">Reference proteome</keyword>
<dbReference type="GO" id="GO:0047828">
    <property type="term" value="F:D-lyxose ketol-isomerase activity"/>
    <property type="evidence" value="ECO:0007669"/>
    <property type="project" value="UniProtKB-EC"/>
</dbReference>
<dbReference type="SUPFAM" id="SSF51182">
    <property type="entry name" value="RmlC-like cupins"/>
    <property type="match status" value="1"/>
</dbReference>
<keyword evidence="3" id="KW-0464">Manganese</keyword>
<keyword evidence="2" id="KW-0479">Metal-binding</keyword>
<keyword evidence="4 9" id="KW-0413">Isomerase</keyword>